<name>A0ABW6S6R0_9NOCA</name>
<dbReference type="RefSeq" id="WP_387405685.1">
    <property type="nucleotide sequence ID" value="NZ_JBIAQY010000011.1"/>
</dbReference>
<keyword evidence="2" id="KW-1185">Reference proteome</keyword>
<accession>A0ABW6S6R0</accession>
<evidence type="ECO:0000313" key="2">
    <source>
        <dbReference type="Proteomes" id="UP001601992"/>
    </source>
</evidence>
<sequence>MQPADSHIGLDPDQLSVLNAVVDRIYPDTEWGPGGARLDVAADISRQLGGAYGTGSDSYASGPFAPNAHSCFGWQRDESRLAFFGRGLLALDRCAAALYRVHFVELTTTQQDRVLGDIEIGSAADGFTPAEWIAWFDLVLEQVFTALFIAPVGGRYGTAWAWDRLLNGGEQ</sequence>
<dbReference type="GO" id="GO:0016491">
    <property type="term" value="F:oxidoreductase activity"/>
    <property type="evidence" value="ECO:0007669"/>
    <property type="project" value="UniProtKB-KW"/>
</dbReference>
<organism evidence="1 2">
    <name type="scientific">Nocardia jiangxiensis</name>
    <dbReference type="NCBI Taxonomy" id="282685"/>
    <lineage>
        <taxon>Bacteria</taxon>
        <taxon>Bacillati</taxon>
        <taxon>Actinomycetota</taxon>
        <taxon>Actinomycetes</taxon>
        <taxon>Mycobacteriales</taxon>
        <taxon>Nocardiaceae</taxon>
        <taxon>Nocardia</taxon>
    </lineage>
</organism>
<evidence type="ECO:0000313" key="1">
    <source>
        <dbReference type="EMBL" id="MFF3571978.1"/>
    </source>
</evidence>
<keyword evidence="1" id="KW-0560">Oxidoreductase</keyword>
<dbReference type="EC" id="1.-.-.-" evidence="1"/>
<dbReference type="Proteomes" id="UP001601992">
    <property type="component" value="Unassembled WGS sequence"/>
</dbReference>
<reference evidence="1 2" key="1">
    <citation type="submission" date="2024-10" db="EMBL/GenBank/DDBJ databases">
        <title>The Natural Products Discovery Center: Release of the First 8490 Sequenced Strains for Exploring Actinobacteria Biosynthetic Diversity.</title>
        <authorList>
            <person name="Kalkreuter E."/>
            <person name="Kautsar S.A."/>
            <person name="Yang D."/>
            <person name="Bader C.D."/>
            <person name="Teijaro C.N."/>
            <person name="Fluegel L."/>
            <person name="Davis C.M."/>
            <person name="Simpson J.R."/>
            <person name="Lauterbach L."/>
            <person name="Steele A.D."/>
            <person name="Gui C."/>
            <person name="Meng S."/>
            <person name="Li G."/>
            <person name="Viehrig K."/>
            <person name="Ye F."/>
            <person name="Su P."/>
            <person name="Kiefer A.F."/>
            <person name="Nichols A."/>
            <person name="Cepeda A.J."/>
            <person name="Yan W."/>
            <person name="Fan B."/>
            <person name="Jiang Y."/>
            <person name="Adhikari A."/>
            <person name="Zheng C.-J."/>
            <person name="Schuster L."/>
            <person name="Cowan T.M."/>
            <person name="Smanski M.J."/>
            <person name="Chevrette M.G."/>
            <person name="De Carvalho L.P.S."/>
            <person name="Shen B."/>
        </authorList>
    </citation>
    <scope>NUCLEOTIDE SEQUENCE [LARGE SCALE GENOMIC DNA]</scope>
    <source>
        <strain evidence="1 2">NPDC002593</strain>
    </source>
</reference>
<comment type="caution">
    <text evidence="1">The sequence shown here is derived from an EMBL/GenBank/DDBJ whole genome shotgun (WGS) entry which is preliminary data.</text>
</comment>
<proteinExistence type="predicted"/>
<dbReference type="InterPro" id="IPR027056">
    <property type="entry name" value="Gluconate_2DH_su3"/>
</dbReference>
<gene>
    <name evidence="1" type="ORF">ACFYXQ_29775</name>
</gene>
<dbReference type="Pfam" id="PF13618">
    <property type="entry name" value="Gluconate_2-dh3"/>
    <property type="match status" value="1"/>
</dbReference>
<protein>
    <submittedName>
        <fullName evidence="1">Gluconate 2-dehydrogenase subunit 3 family protein</fullName>
        <ecNumber evidence="1">1.-.-.-</ecNumber>
    </submittedName>
</protein>
<dbReference type="EMBL" id="JBIAQY010000011">
    <property type="protein sequence ID" value="MFF3571978.1"/>
    <property type="molecule type" value="Genomic_DNA"/>
</dbReference>